<name>A0A7S2RRG8_9STRA</name>
<feature type="domain" description="PDZ" evidence="2">
    <location>
        <begin position="354"/>
        <end position="434"/>
    </location>
</feature>
<dbReference type="SUPFAM" id="SSF50156">
    <property type="entry name" value="PDZ domain-like"/>
    <property type="match status" value="1"/>
</dbReference>
<dbReference type="InterPro" id="IPR036034">
    <property type="entry name" value="PDZ_sf"/>
</dbReference>
<feature type="compositionally biased region" description="Pro residues" evidence="1">
    <location>
        <begin position="243"/>
        <end position="257"/>
    </location>
</feature>
<dbReference type="AlphaFoldDB" id="A0A7S2RRG8"/>
<feature type="region of interest" description="Disordered" evidence="1">
    <location>
        <begin position="150"/>
        <end position="283"/>
    </location>
</feature>
<dbReference type="SUPFAM" id="SSF47769">
    <property type="entry name" value="SAM/Pointed domain"/>
    <property type="match status" value="1"/>
</dbReference>
<feature type="compositionally biased region" description="Basic and acidic residues" evidence="1">
    <location>
        <begin position="155"/>
        <end position="181"/>
    </location>
</feature>
<organism evidence="3">
    <name type="scientific">Rhizochromulina marina</name>
    <dbReference type="NCBI Taxonomy" id="1034831"/>
    <lineage>
        <taxon>Eukaryota</taxon>
        <taxon>Sar</taxon>
        <taxon>Stramenopiles</taxon>
        <taxon>Ochrophyta</taxon>
        <taxon>Dictyochophyceae</taxon>
        <taxon>Rhizochromulinales</taxon>
        <taxon>Rhizochromulina</taxon>
    </lineage>
</organism>
<feature type="compositionally biased region" description="Low complexity" evidence="1">
    <location>
        <begin position="187"/>
        <end position="203"/>
    </location>
</feature>
<dbReference type="CDD" id="cd00136">
    <property type="entry name" value="PDZ_canonical"/>
    <property type="match status" value="1"/>
</dbReference>
<dbReference type="Pfam" id="PF00595">
    <property type="entry name" value="PDZ"/>
    <property type="match status" value="1"/>
</dbReference>
<accession>A0A7S2RRG8</accession>
<evidence type="ECO:0000256" key="1">
    <source>
        <dbReference type="SAM" id="MobiDB-lite"/>
    </source>
</evidence>
<evidence type="ECO:0000259" key="2">
    <source>
        <dbReference type="PROSITE" id="PS50106"/>
    </source>
</evidence>
<protein>
    <recommendedName>
        <fullName evidence="2">PDZ domain-containing protein</fullName>
    </recommendedName>
</protein>
<proteinExistence type="predicted"/>
<dbReference type="SMART" id="SM00228">
    <property type="entry name" value="PDZ"/>
    <property type="match status" value="1"/>
</dbReference>
<dbReference type="InterPro" id="IPR013761">
    <property type="entry name" value="SAM/pointed_sf"/>
</dbReference>
<feature type="compositionally biased region" description="Low complexity" evidence="1">
    <location>
        <begin position="231"/>
        <end position="242"/>
    </location>
</feature>
<dbReference type="InterPro" id="IPR001478">
    <property type="entry name" value="PDZ"/>
</dbReference>
<dbReference type="Gene3D" id="2.30.42.10">
    <property type="match status" value="1"/>
</dbReference>
<feature type="compositionally biased region" description="Pro residues" evidence="1">
    <location>
        <begin position="206"/>
        <end position="230"/>
    </location>
</feature>
<feature type="region of interest" description="Disordered" evidence="1">
    <location>
        <begin position="29"/>
        <end position="71"/>
    </location>
</feature>
<sequence>MDDRELRVSIDHESKIRDQIAALTGKLKDVLDRPETGPSLPMLKEIEEEEGTKKKPPKKKKSLKDGPKRTISLQLPPEIFEKIQQDELRDDMEANASLDEFMASQGLDAYTNLLKRRGFNTVNDLANLQEGDIDFKIKPVHRSRLLWVAGTQKGFMEEDGKEVPKTEKVKPTTPDPEDKPKPKPVRKTAAGAARRPGPGQRKPAPGKKPPPGAKRPAPSKPQPRPRPGAKPAPTKKPTSKATAPPPAAAEPPKPTPKPSKAEAPVEPDAPPPAPVEPQVAEPVEELVDLPPEVEGEDEYLPEPQHAEVEDPGLHGDILEEDNPHMHKMADDYEDDYPIIENGVPGVDLPPQPENITRLVFGSGPFGITVYGTGNGLVVTHVEPEGSGAELRVEVGDHVVELNGVEVPPSISDREFVEQLMSKSRPVVLGFTRNGKDFATANAELAGGVTAPPEFEEPEIPEPYTVGGISMDEIDPDKNLADLFPSAGLEMYLDALKEMGAEKMEDLAYLRRSDLMDLDIDIAPADKKKLLELGLVAFLTKEGLADCVAYIRSVGVDMVDDLVYLKQSDVALMDLKQEYKDRLMDVLGRDS</sequence>
<dbReference type="PROSITE" id="PS50106">
    <property type="entry name" value="PDZ"/>
    <property type="match status" value="1"/>
</dbReference>
<evidence type="ECO:0000313" key="3">
    <source>
        <dbReference type="EMBL" id="CAD9678616.1"/>
    </source>
</evidence>
<gene>
    <name evidence="3" type="ORF">RMAR1173_LOCUS7230</name>
</gene>
<reference evidence="3" key="1">
    <citation type="submission" date="2021-01" db="EMBL/GenBank/DDBJ databases">
        <authorList>
            <person name="Corre E."/>
            <person name="Pelletier E."/>
            <person name="Niang G."/>
            <person name="Scheremetjew M."/>
            <person name="Finn R."/>
            <person name="Kale V."/>
            <person name="Holt S."/>
            <person name="Cochrane G."/>
            <person name="Meng A."/>
            <person name="Brown T."/>
            <person name="Cohen L."/>
        </authorList>
    </citation>
    <scope>NUCLEOTIDE SEQUENCE</scope>
    <source>
        <strain evidence="3">CCMP1243</strain>
    </source>
</reference>
<dbReference type="Gene3D" id="1.10.150.50">
    <property type="entry name" value="Transcription Factor, Ets-1"/>
    <property type="match status" value="1"/>
</dbReference>
<dbReference type="EMBL" id="HBHJ01011078">
    <property type="protein sequence ID" value="CAD9678616.1"/>
    <property type="molecule type" value="Transcribed_RNA"/>
</dbReference>